<evidence type="ECO:0000256" key="2">
    <source>
        <dbReference type="ARBA" id="ARBA00022723"/>
    </source>
</evidence>
<keyword evidence="15" id="KW-1185">Reference proteome</keyword>
<feature type="region of interest" description="Disordered" evidence="11">
    <location>
        <begin position="83"/>
        <end position="264"/>
    </location>
</feature>
<evidence type="ECO:0000256" key="7">
    <source>
        <dbReference type="ARBA" id="ARBA00023163"/>
    </source>
</evidence>
<evidence type="ECO:0000256" key="3">
    <source>
        <dbReference type="ARBA" id="ARBA00022771"/>
    </source>
</evidence>
<feature type="domain" description="MBD" evidence="12">
    <location>
        <begin position="274"/>
        <end position="342"/>
    </location>
</feature>
<evidence type="ECO:0008006" key="16">
    <source>
        <dbReference type="Google" id="ProtNLM"/>
    </source>
</evidence>
<dbReference type="GO" id="GO:0008327">
    <property type="term" value="F:methyl-CpG binding"/>
    <property type="evidence" value="ECO:0007669"/>
    <property type="project" value="TreeGrafter"/>
</dbReference>
<evidence type="ECO:0000259" key="12">
    <source>
        <dbReference type="PROSITE" id="PS50982"/>
    </source>
</evidence>
<feature type="region of interest" description="Disordered" evidence="11">
    <location>
        <begin position="670"/>
        <end position="700"/>
    </location>
</feature>
<dbReference type="AlphaFoldDB" id="A0A9Q1FH38"/>
<evidence type="ECO:0000256" key="10">
    <source>
        <dbReference type="SAM" id="Coils"/>
    </source>
</evidence>
<dbReference type="EMBL" id="JAINUF010000005">
    <property type="protein sequence ID" value="KAJ8358761.1"/>
    <property type="molecule type" value="Genomic_DNA"/>
</dbReference>
<dbReference type="OrthoDB" id="10072024at2759"/>
<comment type="subcellular location">
    <subcellularLocation>
        <location evidence="1">Nucleus</location>
    </subcellularLocation>
</comment>
<evidence type="ECO:0000256" key="9">
    <source>
        <dbReference type="PROSITE-ProRule" id="PRU00509"/>
    </source>
</evidence>
<dbReference type="InterPro" id="IPR016177">
    <property type="entry name" value="DNA-bd_dom_sf"/>
</dbReference>
<dbReference type="InterPro" id="IPR002857">
    <property type="entry name" value="Znf_CXXC"/>
</dbReference>
<feature type="region of interest" description="Disordered" evidence="11">
    <location>
        <begin position="1"/>
        <end position="26"/>
    </location>
</feature>
<evidence type="ECO:0000256" key="6">
    <source>
        <dbReference type="ARBA" id="ARBA00023125"/>
    </source>
</evidence>
<feature type="region of interest" description="Disordered" evidence="11">
    <location>
        <begin position="357"/>
        <end position="425"/>
    </location>
</feature>
<evidence type="ECO:0000256" key="8">
    <source>
        <dbReference type="ARBA" id="ARBA00023242"/>
    </source>
</evidence>
<keyword evidence="7" id="KW-0804">Transcription</keyword>
<dbReference type="PROSITE" id="PS51058">
    <property type="entry name" value="ZF_CXXC"/>
    <property type="match status" value="1"/>
</dbReference>
<comment type="caution">
    <text evidence="14">The sequence shown here is derived from an EMBL/GenBank/DDBJ whole genome shotgun (WGS) entry which is preliminary data.</text>
</comment>
<dbReference type="GO" id="GO:0005654">
    <property type="term" value="C:nucleoplasm"/>
    <property type="evidence" value="ECO:0007669"/>
    <property type="project" value="UniProtKB-ARBA"/>
</dbReference>
<reference evidence="14" key="1">
    <citation type="journal article" date="2023" name="Science">
        <title>Genome structures resolve the early diversification of teleost fishes.</title>
        <authorList>
            <person name="Parey E."/>
            <person name="Louis A."/>
            <person name="Montfort J."/>
            <person name="Bouchez O."/>
            <person name="Roques C."/>
            <person name="Iampietro C."/>
            <person name="Lluch J."/>
            <person name="Castinel A."/>
            <person name="Donnadieu C."/>
            <person name="Desvignes T."/>
            <person name="Floi Bucao C."/>
            <person name="Jouanno E."/>
            <person name="Wen M."/>
            <person name="Mejri S."/>
            <person name="Dirks R."/>
            <person name="Jansen H."/>
            <person name="Henkel C."/>
            <person name="Chen W.J."/>
            <person name="Zahm M."/>
            <person name="Cabau C."/>
            <person name="Klopp C."/>
            <person name="Thompson A.W."/>
            <person name="Robinson-Rechavi M."/>
            <person name="Braasch I."/>
            <person name="Lecointre G."/>
            <person name="Bobe J."/>
            <person name="Postlethwait J.H."/>
            <person name="Berthelot C."/>
            <person name="Roest Crollius H."/>
            <person name="Guiguen Y."/>
        </authorList>
    </citation>
    <scope>NUCLEOTIDE SEQUENCE</scope>
    <source>
        <strain evidence="14">WJC10195</strain>
    </source>
</reference>
<keyword evidence="3 9" id="KW-0863">Zinc-finger</keyword>
<dbReference type="SMART" id="SM00391">
    <property type="entry name" value="MBD"/>
    <property type="match status" value="1"/>
</dbReference>
<dbReference type="GO" id="GO:0000122">
    <property type="term" value="P:negative regulation of transcription by RNA polymerase II"/>
    <property type="evidence" value="ECO:0007669"/>
    <property type="project" value="TreeGrafter"/>
</dbReference>
<dbReference type="SUPFAM" id="SSF54171">
    <property type="entry name" value="DNA-binding domain"/>
    <property type="match status" value="1"/>
</dbReference>
<dbReference type="Pfam" id="PF02008">
    <property type="entry name" value="zf-CXXC"/>
    <property type="match status" value="1"/>
</dbReference>
<evidence type="ECO:0000259" key="13">
    <source>
        <dbReference type="PROSITE" id="PS51058"/>
    </source>
</evidence>
<dbReference type="Gene3D" id="3.30.890.10">
    <property type="entry name" value="Methyl-cpg-binding Protein 2, Chain A"/>
    <property type="match status" value="1"/>
</dbReference>
<keyword evidence="4" id="KW-0862">Zinc</keyword>
<evidence type="ECO:0000313" key="14">
    <source>
        <dbReference type="EMBL" id="KAJ8358761.1"/>
    </source>
</evidence>
<sequence>MKEGLLNDLVPESGPGQGGVAGDTAVQPNEMVGGLALTREQYGLTKPLTTGRTEALTTERTDALTTERADALTTERTGVLTTERTDALTTERTEALTTERTEALTTERTDALTTERTEALTTERTEALTREETDDSSNDGLDGTSEGSVHLESKAPSISADSEEHHTATPNCTKDAMAQPKGAGGQGDEEPPVDWLEPLEEDDDEEDDRHSWELDLIPGERRMNGKGEAEEESLAGESERSGSLAGSERNFSLRGNKSGMAVHRRRRRRAQSVVDEEWEDWPILGEGWKRKEVFRRSGFSVGKTDTYYMSPRGHRLRSKIELAKHLAGTIDISTLDFKSGMFLNQGTLRRVKKLKKFRKMSRSVEKRSYSPDLSGSPHRLRIPQHKGSPPPHPPTGRPSSITTPPRPAPPKLTTPPPSAAPLTPPLHHAKRLRPLIKQEAGSPDCTQPELPATGCSRCGGPVAGVEAGKKHKTLLCLKCNAGQRKYESPNIVFRKWLPCRHCRACLLTEDCGMCASCKNARLNHDTSKPVRCRKRKCLCPIRKKTLKEKIAEKEKEKKRLAKLEEQYRASEVSKVKKCSINNETKFELTVCVDGEDEEDKDEAELVQSQRTFHEGWMGLGRPQPHYRYSSHWGKQRKRKELWDNLEFTDDEDDEGVGSAGTPGAYKLQKEADKDSSILSQQGASAVDTEEPGERDETGVTPMISSIFSLADGAEADRGTGVPWEPELQGLLESLRKMALPRHWVGLLVEGPGLQLLQCCKRSTNADTALYIDSGFYYQISVQDQPLPLTHPLYKDHPRRLPTVPHVVALLLDLERYAVCQGHPATPRSQQPFLPTRAAICPFLVLKTEEHCDYCKARPL</sequence>
<feature type="compositionally biased region" description="Basic and acidic residues" evidence="11">
    <location>
        <begin position="208"/>
        <end position="228"/>
    </location>
</feature>
<dbReference type="GO" id="GO:0008270">
    <property type="term" value="F:zinc ion binding"/>
    <property type="evidence" value="ECO:0007669"/>
    <property type="project" value="UniProtKB-KW"/>
</dbReference>
<feature type="domain" description="CXXC-type" evidence="13">
    <location>
        <begin position="491"/>
        <end position="538"/>
    </location>
</feature>
<name>A0A9Q1FH38_SYNKA</name>
<dbReference type="Proteomes" id="UP001152622">
    <property type="component" value="Chromosome 5"/>
</dbReference>
<accession>A0A9Q1FH38</accession>
<evidence type="ECO:0000256" key="11">
    <source>
        <dbReference type="SAM" id="MobiDB-lite"/>
    </source>
</evidence>
<dbReference type="InterPro" id="IPR001739">
    <property type="entry name" value="Methyl_CpG_DNA-bd"/>
</dbReference>
<protein>
    <recommendedName>
        <fullName evidence="16">Methyl-CpG-binding domain protein 1</fullName>
    </recommendedName>
</protein>
<dbReference type="PANTHER" id="PTHR12396:SF57">
    <property type="entry name" value="METHYL-CPG-BINDING DOMAIN PROTEIN 1"/>
    <property type="match status" value="1"/>
</dbReference>
<organism evidence="14 15">
    <name type="scientific">Synaphobranchus kaupii</name>
    <name type="common">Kaup's arrowtooth eel</name>
    <dbReference type="NCBI Taxonomy" id="118154"/>
    <lineage>
        <taxon>Eukaryota</taxon>
        <taxon>Metazoa</taxon>
        <taxon>Chordata</taxon>
        <taxon>Craniata</taxon>
        <taxon>Vertebrata</taxon>
        <taxon>Euteleostomi</taxon>
        <taxon>Actinopterygii</taxon>
        <taxon>Neopterygii</taxon>
        <taxon>Teleostei</taxon>
        <taxon>Anguilliformes</taxon>
        <taxon>Synaphobranchidae</taxon>
        <taxon>Synaphobranchus</taxon>
    </lineage>
</organism>
<keyword evidence="2" id="KW-0479">Metal-binding</keyword>
<feature type="compositionally biased region" description="Pro residues" evidence="11">
    <location>
        <begin position="404"/>
        <end position="424"/>
    </location>
</feature>
<evidence type="ECO:0000256" key="1">
    <source>
        <dbReference type="ARBA" id="ARBA00004123"/>
    </source>
</evidence>
<keyword evidence="10" id="KW-0175">Coiled coil</keyword>
<feature type="compositionally biased region" description="Basic and acidic residues" evidence="11">
    <location>
        <begin position="83"/>
        <end position="131"/>
    </location>
</feature>
<dbReference type="PROSITE" id="PS50982">
    <property type="entry name" value="MBD"/>
    <property type="match status" value="1"/>
</dbReference>
<feature type="compositionally biased region" description="Acidic residues" evidence="11">
    <location>
        <begin position="187"/>
        <end position="207"/>
    </location>
</feature>
<evidence type="ECO:0000313" key="15">
    <source>
        <dbReference type="Proteomes" id="UP001152622"/>
    </source>
</evidence>
<keyword evidence="5" id="KW-0805">Transcription regulation</keyword>
<feature type="coiled-coil region" evidence="10">
    <location>
        <begin position="543"/>
        <end position="573"/>
    </location>
</feature>
<evidence type="ECO:0000256" key="5">
    <source>
        <dbReference type="ARBA" id="ARBA00023015"/>
    </source>
</evidence>
<dbReference type="CDD" id="cd01396">
    <property type="entry name" value="MeCP2_MBD"/>
    <property type="match status" value="1"/>
</dbReference>
<gene>
    <name evidence="14" type="ORF">SKAU_G00152860</name>
</gene>
<dbReference type="GO" id="GO:0006346">
    <property type="term" value="P:DNA methylation-dependent constitutive heterochromatin formation"/>
    <property type="evidence" value="ECO:0007669"/>
    <property type="project" value="TreeGrafter"/>
</dbReference>
<dbReference type="PANTHER" id="PTHR12396">
    <property type="entry name" value="METHYL-CPG BINDING PROTEIN, MBD"/>
    <property type="match status" value="1"/>
</dbReference>
<dbReference type="Pfam" id="PF01429">
    <property type="entry name" value="MBD"/>
    <property type="match status" value="1"/>
</dbReference>
<keyword evidence="8" id="KW-0539">Nucleus</keyword>
<proteinExistence type="predicted"/>
<evidence type="ECO:0000256" key="4">
    <source>
        <dbReference type="ARBA" id="ARBA00022833"/>
    </source>
</evidence>
<keyword evidence="6" id="KW-0238">DNA-binding</keyword>